<gene>
    <name evidence="1" type="ORF">FHS81_000488</name>
</gene>
<evidence type="ECO:0000313" key="1">
    <source>
        <dbReference type="EMBL" id="MBB3808434.1"/>
    </source>
</evidence>
<dbReference type="EMBL" id="JACICC010000001">
    <property type="protein sequence ID" value="MBB3808434.1"/>
    <property type="molecule type" value="Genomic_DNA"/>
</dbReference>
<dbReference type="Gene3D" id="3.10.20.30">
    <property type="match status" value="1"/>
</dbReference>
<dbReference type="CDD" id="cd00565">
    <property type="entry name" value="Ubl_ThiS"/>
    <property type="match status" value="1"/>
</dbReference>
<dbReference type="InterPro" id="IPR016155">
    <property type="entry name" value="Mopterin_synth/thiamin_S_b"/>
</dbReference>
<keyword evidence="2" id="KW-1185">Reference proteome</keyword>
<dbReference type="AlphaFoldDB" id="A0A7W5Z240"/>
<evidence type="ECO:0000313" key="2">
    <source>
        <dbReference type="Proteomes" id="UP000537592"/>
    </source>
</evidence>
<proteinExistence type="predicted"/>
<dbReference type="RefSeq" id="WP_183750426.1">
    <property type="nucleotide sequence ID" value="NZ_JACICC010000001.1"/>
</dbReference>
<name>A0A7W5Z240_9HYPH</name>
<dbReference type="SUPFAM" id="SSF54285">
    <property type="entry name" value="MoaD/ThiS"/>
    <property type="match status" value="1"/>
</dbReference>
<dbReference type="Proteomes" id="UP000537592">
    <property type="component" value="Unassembled WGS sequence"/>
</dbReference>
<reference evidence="1 2" key="1">
    <citation type="submission" date="2020-08" db="EMBL/GenBank/DDBJ databases">
        <title>Genomic Encyclopedia of Type Strains, Phase IV (KMG-IV): sequencing the most valuable type-strain genomes for metagenomic binning, comparative biology and taxonomic classification.</title>
        <authorList>
            <person name="Goeker M."/>
        </authorList>
    </citation>
    <scope>NUCLEOTIDE SEQUENCE [LARGE SCALE GENOMIC DNA]</scope>
    <source>
        <strain evidence="1 2">DSM 28760</strain>
    </source>
</reference>
<dbReference type="NCBIfam" id="TIGR01683">
    <property type="entry name" value="thiS"/>
    <property type="match status" value="1"/>
</dbReference>
<dbReference type="PANTHER" id="PTHR34472:SF1">
    <property type="entry name" value="SULFUR CARRIER PROTEIN THIS"/>
    <property type="match status" value="1"/>
</dbReference>
<dbReference type="InterPro" id="IPR010035">
    <property type="entry name" value="Thi_S"/>
</dbReference>
<dbReference type="InterPro" id="IPR012675">
    <property type="entry name" value="Beta-grasp_dom_sf"/>
</dbReference>
<dbReference type="Pfam" id="PF02597">
    <property type="entry name" value="ThiS"/>
    <property type="match status" value="1"/>
</dbReference>
<comment type="caution">
    <text evidence="1">The sequence shown here is derived from an EMBL/GenBank/DDBJ whole genome shotgun (WGS) entry which is preliminary data.</text>
</comment>
<protein>
    <submittedName>
        <fullName evidence="1">Sulfur carrier protein</fullName>
    </submittedName>
</protein>
<sequence>MTQVEVRVNGQPELLSDKTVAALLARHDIDVDTKGVAVALNGVVLPRARWTETPLDADDRIEIVHARQGG</sequence>
<dbReference type="PANTHER" id="PTHR34472">
    <property type="entry name" value="SULFUR CARRIER PROTEIN THIS"/>
    <property type="match status" value="1"/>
</dbReference>
<accession>A0A7W5Z240</accession>
<organism evidence="1 2">
    <name type="scientific">Pseudochelatococcus contaminans</name>
    <dbReference type="NCBI Taxonomy" id="1538103"/>
    <lineage>
        <taxon>Bacteria</taxon>
        <taxon>Pseudomonadati</taxon>
        <taxon>Pseudomonadota</taxon>
        <taxon>Alphaproteobacteria</taxon>
        <taxon>Hyphomicrobiales</taxon>
        <taxon>Chelatococcaceae</taxon>
        <taxon>Pseudochelatococcus</taxon>
    </lineage>
</organism>
<dbReference type="InterPro" id="IPR003749">
    <property type="entry name" value="ThiS/MoaD-like"/>
</dbReference>